<organism evidence="9 10">
    <name type="scientific">Delitschia confertaspora ATCC 74209</name>
    <dbReference type="NCBI Taxonomy" id="1513339"/>
    <lineage>
        <taxon>Eukaryota</taxon>
        <taxon>Fungi</taxon>
        <taxon>Dikarya</taxon>
        <taxon>Ascomycota</taxon>
        <taxon>Pezizomycotina</taxon>
        <taxon>Dothideomycetes</taxon>
        <taxon>Pleosporomycetidae</taxon>
        <taxon>Pleosporales</taxon>
        <taxon>Delitschiaceae</taxon>
        <taxon>Delitschia</taxon>
    </lineage>
</organism>
<dbReference type="SMART" id="SM00014">
    <property type="entry name" value="acidPPc"/>
    <property type="match status" value="1"/>
</dbReference>
<name>A0A9P4JUI7_9PLEO</name>
<keyword evidence="5 7" id="KW-0472">Membrane</keyword>
<feature type="region of interest" description="Disordered" evidence="6">
    <location>
        <begin position="171"/>
        <end position="208"/>
    </location>
</feature>
<keyword evidence="10" id="KW-1185">Reference proteome</keyword>
<keyword evidence="3 7" id="KW-0812">Transmembrane</keyword>
<feature type="region of interest" description="Disordered" evidence="6">
    <location>
        <begin position="560"/>
        <end position="609"/>
    </location>
</feature>
<evidence type="ECO:0000256" key="3">
    <source>
        <dbReference type="ARBA" id="ARBA00022692"/>
    </source>
</evidence>
<evidence type="ECO:0000256" key="4">
    <source>
        <dbReference type="ARBA" id="ARBA00022989"/>
    </source>
</evidence>
<dbReference type="AlphaFoldDB" id="A0A9P4JUI7"/>
<keyword evidence="4 7" id="KW-1133">Transmembrane helix</keyword>
<feature type="transmembrane region" description="Helical" evidence="7">
    <location>
        <begin position="417"/>
        <end position="439"/>
    </location>
</feature>
<dbReference type="GO" id="GO:0006644">
    <property type="term" value="P:phospholipid metabolic process"/>
    <property type="evidence" value="ECO:0007669"/>
    <property type="project" value="InterPro"/>
</dbReference>
<dbReference type="InterPro" id="IPR000326">
    <property type="entry name" value="PAP2/HPO"/>
</dbReference>
<evidence type="ECO:0000256" key="5">
    <source>
        <dbReference type="ARBA" id="ARBA00023136"/>
    </source>
</evidence>
<sequence length="609" mass="68730">MDTLFTSEGHPDTFPIRRLSDSEILIATPEKNADSRRTRCASQPIFNTPFSDLFMDTDILQPDTLGPAAENPLVTARNRVEKSSSMDNMILTSPPGRRSKYQSTKSSPTLSVSVKSETSPRRRPKYLEIRHFVHAASHYLHNYNEGFKDWCDHGFLKRSVRNATVDIECGPLSSADSKNRGPPGHYLDGTASAPSDPDSQQSEPKEKGYSRTYRFFPDEPTISQWWKVSWLDLLTLLLCSLTALVIYTYVSPLPRRYFPIWNSNGTIANPRLAYPYRPEYITTFWSAIISFLVPFILIALIGTFLVGSYWDLDNALKGLGYALATATVFQVFIKILVGGLRPHWYAACDPSYSPVLPFSRANFMYDQRVCRGDRGRVNEAMSSFPSGHSSAAFAGFTFLALYINAKFKVFADHHSRHWKLLLFVLPILTALLMALSKVIDYWHNWYDVLVGSIIGTLFALMAYRMVYTSVWDWRTNHIPTRNILHTAPPEGVPPTRYYTAINQHDWHSNWAYFKPREHGTGHWKDPEPPKSIHEGHTPPEADGVNDRRPLDLNLVSMGSSLHVPSRSHSRSGEHGAPSGIQSRPGMSDIPIQHPNISLRTPIGGGGEKY</sequence>
<evidence type="ECO:0000313" key="10">
    <source>
        <dbReference type="Proteomes" id="UP000799536"/>
    </source>
</evidence>
<feature type="transmembrane region" description="Helical" evidence="7">
    <location>
        <begin position="318"/>
        <end position="337"/>
    </location>
</feature>
<dbReference type="PANTHER" id="PTHR10165:SF84">
    <property type="entry name" value="PHOSPHATIDIC ACID PHOSPHATASE BETA"/>
    <property type="match status" value="1"/>
</dbReference>
<dbReference type="EMBL" id="ML993902">
    <property type="protein sequence ID" value="KAF2203464.1"/>
    <property type="molecule type" value="Genomic_DNA"/>
</dbReference>
<dbReference type="Proteomes" id="UP000799536">
    <property type="component" value="Unassembled WGS sequence"/>
</dbReference>
<feature type="compositionally biased region" description="Polar residues" evidence="6">
    <location>
        <begin position="101"/>
        <end position="117"/>
    </location>
</feature>
<evidence type="ECO:0000256" key="2">
    <source>
        <dbReference type="ARBA" id="ARBA00008816"/>
    </source>
</evidence>
<evidence type="ECO:0000256" key="6">
    <source>
        <dbReference type="SAM" id="MobiDB-lite"/>
    </source>
</evidence>
<feature type="region of interest" description="Disordered" evidence="6">
    <location>
        <begin position="518"/>
        <end position="548"/>
    </location>
</feature>
<dbReference type="PANTHER" id="PTHR10165">
    <property type="entry name" value="LIPID PHOSPHATE PHOSPHATASE"/>
    <property type="match status" value="1"/>
</dbReference>
<protein>
    <recommendedName>
        <fullName evidence="8">Phosphatidic acid phosphatase type 2/haloperoxidase domain-containing protein</fullName>
    </recommendedName>
</protein>
<dbReference type="InterPro" id="IPR043216">
    <property type="entry name" value="PAP-like"/>
</dbReference>
<dbReference type="CDD" id="cd03390">
    <property type="entry name" value="PAP2_containing_1_like"/>
    <property type="match status" value="1"/>
</dbReference>
<feature type="transmembrane region" description="Helical" evidence="7">
    <location>
        <begin position="230"/>
        <end position="250"/>
    </location>
</feature>
<dbReference type="OrthoDB" id="10030083at2759"/>
<dbReference type="GO" id="GO:0046839">
    <property type="term" value="P:phospholipid dephosphorylation"/>
    <property type="evidence" value="ECO:0007669"/>
    <property type="project" value="TreeGrafter"/>
</dbReference>
<feature type="transmembrane region" description="Helical" evidence="7">
    <location>
        <begin position="284"/>
        <end position="306"/>
    </location>
</feature>
<feature type="transmembrane region" description="Helical" evidence="7">
    <location>
        <begin position="387"/>
        <end position="405"/>
    </location>
</feature>
<dbReference type="GO" id="GO:0008195">
    <property type="term" value="F:phosphatidate phosphatase activity"/>
    <property type="evidence" value="ECO:0007669"/>
    <property type="project" value="TreeGrafter"/>
</dbReference>
<dbReference type="InterPro" id="IPR036938">
    <property type="entry name" value="PAP2/HPO_sf"/>
</dbReference>
<evidence type="ECO:0000259" key="8">
    <source>
        <dbReference type="SMART" id="SM00014"/>
    </source>
</evidence>
<dbReference type="GO" id="GO:0016020">
    <property type="term" value="C:membrane"/>
    <property type="evidence" value="ECO:0007669"/>
    <property type="project" value="UniProtKB-SubCell"/>
</dbReference>
<dbReference type="SUPFAM" id="SSF48317">
    <property type="entry name" value="Acid phosphatase/Vanadium-dependent haloperoxidase"/>
    <property type="match status" value="1"/>
</dbReference>
<evidence type="ECO:0000313" key="9">
    <source>
        <dbReference type="EMBL" id="KAF2203464.1"/>
    </source>
</evidence>
<evidence type="ECO:0000256" key="1">
    <source>
        <dbReference type="ARBA" id="ARBA00004141"/>
    </source>
</evidence>
<feature type="transmembrane region" description="Helical" evidence="7">
    <location>
        <begin position="445"/>
        <end position="466"/>
    </location>
</feature>
<evidence type="ECO:0000256" key="7">
    <source>
        <dbReference type="SAM" id="Phobius"/>
    </source>
</evidence>
<proteinExistence type="inferred from homology"/>
<dbReference type="Pfam" id="PF01569">
    <property type="entry name" value="PAP2"/>
    <property type="match status" value="1"/>
</dbReference>
<dbReference type="Gene3D" id="1.20.144.10">
    <property type="entry name" value="Phosphatidic acid phosphatase type 2/haloperoxidase"/>
    <property type="match status" value="1"/>
</dbReference>
<comment type="caution">
    <text evidence="9">The sequence shown here is derived from an EMBL/GenBank/DDBJ whole genome shotgun (WGS) entry which is preliminary data.</text>
</comment>
<accession>A0A9P4JUI7</accession>
<comment type="subcellular location">
    <subcellularLocation>
        <location evidence="1">Membrane</location>
        <topology evidence="1">Multi-pass membrane protein</topology>
    </subcellularLocation>
</comment>
<gene>
    <name evidence="9" type="ORF">GQ43DRAFT_262919</name>
</gene>
<reference evidence="9" key="1">
    <citation type="journal article" date="2020" name="Stud. Mycol.">
        <title>101 Dothideomycetes genomes: a test case for predicting lifestyles and emergence of pathogens.</title>
        <authorList>
            <person name="Haridas S."/>
            <person name="Albert R."/>
            <person name="Binder M."/>
            <person name="Bloem J."/>
            <person name="Labutti K."/>
            <person name="Salamov A."/>
            <person name="Andreopoulos B."/>
            <person name="Baker S."/>
            <person name="Barry K."/>
            <person name="Bills G."/>
            <person name="Bluhm B."/>
            <person name="Cannon C."/>
            <person name="Castanera R."/>
            <person name="Culley D."/>
            <person name="Daum C."/>
            <person name="Ezra D."/>
            <person name="Gonzalez J."/>
            <person name="Henrissat B."/>
            <person name="Kuo A."/>
            <person name="Liang C."/>
            <person name="Lipzen A."/>
            <person name="Lutzoni F."/>
            <person name="Magnuson J."/>
            <person name="Mondo S."/>
            <person name="Nolan M."/>
            <person name="Ohm R."/>
            <person name="Pangilinan J."/>
            <person name="Park H.-J."/>
            <person name="Ramirez L."/>
            <person name="Alfaro M."/>
            <person name="Sun H."/>
            <person name="Tritt A."/>
            <person name="Yoshinaga Y."/>
            <person name="Zwiers L.-H."/>
            <person name="Turgeon B."/>
            <person name="Goodwin S."/>
            <person name="Spatafora J."/>
            <person name="Crous P."/>
            <person name="Grigoriev I."/>
        </authorList>
    </citation>
    <scope>NUCLEOTIDE SEQUENCE</scope>
    <source>
        <strain evidence="9">ATCC 74209</strain>
    </source>
</reference>
<feature type="region of interest" description="Disordered" evidence="6">
    <location>
        <begin position="78"/>
        <end position="121"/>
    </location>
</feature>
<feature type="domain" description="Phosphatidic acid phosphatase type 2/haloperoxidase" evidence="8">
    <location>
        <begin position="317"/>
        <end position="463"/>
    </location>
</feature>
<comment type="similarity">
    <text evidence="2">Belongs to the PA-phosphatase related phosphoesterase family.</text>
</comment>